<dbReference type="EMBL" id="LZPO01034864">
    <property type="protein sequence ID" value="OBS76808.1"/>
    <property type="molecule type" value="Genomic_DNA"/>
</dbReference>
<organism evidence="3 4">
    <name type="scientific">Neotoma lepida</name>
    <name type="common">Desert woodrat</name>
    <dbReference type="NCBI Taxonomy" id="56216"/>
    <lineage>
        <taxon>Eukaryota</taxon>
        <taxon>Metazoa</taxon>
        <taxon>Chordata</taxon>
        <taxon>Craniata</taxon>
        <taxon>Vertebrata</taxon>
        <taxon>Euteleostomi</taxon>
        <taxon>Mammalia</taxon>
        <taxon>Eutheria</taxon>
        <taxon>Euarchontoglires</taxon>
        <taxon>Glires</taxon>
        <taxon>Rodentia</taxon>
        <taxon>Myomorpha</taxon>
        <taxon>Muroidea</taxon>
        <taxon>Cricetidae</taxon>
        <taxon>Neotominae</taxon>
        <taxon>Neotoma</taxon>
    </lineage>
</organism>
<dbReference type="SUPFAM" id="SSF54189">
    <property type="entry name" value="Ribosomal proteins S24e, L23 and L15e"/>
    <property type="match status" value="1"/>
</dbReference>
<dbReference type="GO" id="GO:0044391">
    <property type="term" value="C:ribosomal subunit"/>
    <property type="evidence" value="ECO:0007669"/>
    <property type="project" value="UniProtKB-ARBA"/>
</dbReference>
<dbReference type="STRING" id="56216.A0A1A6HE06"/>
<keyword evidence="4" id="KW-1185">Reference proteome</keyword>
<keyword evidence="2" id="KW-0687">Ribonucleoprotein</keyword>
<gene>
    <name evidence="3" type="ORF">A6R68_16735</name>
</gene>
<dbReference type="InterPro" id="IPR012678">
    <property type="entry name" value="Ribosomal_uL23/eL15/eS24_sf"/>
</dbReference>
<evidence type="ECO:0000313" key="3">
    <source>
        <dbReference type="EMBL" id="OBS76808.1"/>
    </source>
</evidence>
<dbReference type="InterPro" id="IPR024794">
    <property type="entry name" value="Rbsml_eL15_core_dom_sf"/>
</dbReference>
<sequence>MQGYVIVRIHVCCGGGGLIRPFPQGASYGKPGHHGVNHLKFAEAYSLFATAHAQFSSQARGPTYVIRALRDHSIALKLNRPDYVEPASAAHYKENLRKQDQPISSVQTERNVPTFGHSTTCRNLKSKSSL</sequence>
<proteinExistence type="predicted"/>
<name>A0A1A6HE06_NEOLE</name>
<dbReference type="GO" id="GO:0022626">
    <property type="term" value="C:cytosolic ribosome"/>
    <property type="evidence" value="ECO:0007669"/>
    <property type="project" value="UniProtKB-ARBA"/>
</dbReference>
<evidence type="ECO:0000313" key="4">
    <source>
        <dbReference type="Proteomes" id="UP000092124"/>
    </source>
</evidence>
<dbReference type="AlphaFoldDB" id="A0A1A6HE06"/>
<keyword evidence="1" id="KW-0689">Ribosomal protein</keyword>
<evidence type="ECO:0000256" key="2">
    <source>
        <dbReference type="ARBA" id="ARBA00023274"/>
    </source>
</evidence>
<protein>
    <submittedName>
        <fullName evidence="3">Uncharacterized protein</fullName>
    </submittedName>
</protein>
<comment type="caution">
    <text evidence="3">The sequence shown here is derived from an EMBL/GenBank/DDBJ whole genome shotgun (WGS) entry which is preliminary data.</text>
</comment>
<dbReference type="GO" id="GO:0006412">
    <property type="term" value="P:translation"/>
    <property type="evidence" value="ECO:0007669"/>
    <property type="project" value="InterPro"/>
</dbReference>
<dbReference type="GO" id="GO:0003735">
    <property type="term" value="F:structural constituent of ribosome"/>
    <property type="evidence" value="ECO:0007669"/>
    <property type="project" value="InterPro"/>
</dbReference>
<accession>A0A1A6HE06</accession>
<dbReference type="Gene3D" id="3.40.1120.10">
    <property type="entry name" value="Ribosomal protein l15e"/>
    <property type="match status" value="1"/>
</dbReference>
<evidence type="ECO:0000256" key="1">
    <source>
        <dbReference type="ARBA" id="ARBA00022980"/>
    </source>
</evidence>
<reference evidence="3 4" key="1">
    <citation type="submission" date="2016-06" db="EMBL/GenBank/DDBJ databases">
        <title>The Draft Genome Sequence and Annotation of the Desert Woodrat Neotoma lepida.</title>
        <authorList>
            <person name="Campbell M."/>
            <person name="Oakeson K.F."/>
            <person name="Yandell M."/>
            <person name="Halpert J.R."/>
            <person name="Dearing D."/>
        </authorList>
    </citation>
    <scope>NUCLEOTIDE SEQUENCE [LARGE SCALE GENOMIC DNA]</scope>
    <source>
        <strain evidence="3">417</strain>
        <tissue evidence="3">Liver</tissue>
    </source>
</reference>
<dbReference type="Proteomes" id="UP000092124">
    <property type="component" value="Unassembled WGS sequence"/>
</dbReference>
<feature type="non-terminal residue" evidence="3">
    <location>
        <position position="130"/>
    </location>
</feature>